<dbReference type="PROSITE" id="PS51677">
    <property type="entry name" value="NODB"/>
    <property type="match status" value="1"/>
</dbReference>
<dbReference type="SUPFAM" id="SSF88713">
    <property type="entry name" value="Glycoside hydrolase/deacetylase"/>
    <property type="match status" value="1"/>
</dbReference>
<reference evidence="3" key="1">
    <citation type="submission" date="2020-07" db="EMBL/GenBank/DDBJ databases">
        <title>Vallitalea pronyensis genome.</title>
        <authorList>
            <person name="Postec A."/>
        </authorList>
    </citation>
    <scope>NUCLEOTIDE SEQUENCE</scope>
    <source>
        <strain evidence="3">FatNI3</strain>
    </source>
</reference>
<dbReference type="KEGG" id="vpy:HZI73_04210"/>
<keyword evidence="1" id="KW-0812">Transmembrane</keyword>
<proteinExistence type="predicted"/>
<organism evidence="3 4">
    <name type="scientific">Vallitalea pronyensis</name>
    <dbReference type="NCBI Taxonomy" id="1348613"/>
    <lineage>
        <taxon>Bacteria</taxon>
        <taxon>Bacillati</taxon>
        <taxon>Bacillota</taxon>
        <taxon>Clostridia</taxon>
        <taxon>Lachnospirales</taxon>
        <taxon>Vallitaleaceae</taxon>
        <taxon>Vallitalea</taxon>
    </lineage>
</organism>
<dbReference type="Pfam" id="PF01522">
    <property type="entry name" value="Polysacc_deac_1"/>
    <property type="match status" value="1"/>
</dbReference>
<evidence type="ECO:0000313" key="3">
    <source>
        <dbReference type="EMBL" id="QUI21544.1"/>
    </source>
</evidence>
<dbReference type="CDD" id="cd10959">
    <property type="entry name" value="CE4_NodB_like_3"/>
    <property type="match status" value="1"/>
</dbReference>
<keyword evidence="4" id="KW-1185">Reference proteome</keyword>
<gene>
    <name evidence="3" type="ORF">HZI73_04210</name>
</gene>
<dbReference type="GO" id="GO:0016810">
    <property type="term" value="F:hydrolase activity, acting on carbon-nitrogen (but not peptide) bonds"/>
    <property type="evidence" value="ECO:0007669"/>
    <property type="project" value="InterPro"/>
</dbReference>
<dbReference type="AlphaFoldDB" id="A0A8J8MH79"/>
<dbReference type="PANTHER" id="PTHR10587">
    <property type="entry name" value="GLYCOSYL TRANSFERASE-RELATED"/>
    <property type="match status" value="1"/>
</dbReference>
<evidence type="ECO:0000256" key="1">
    <source>
        <dbReference type="SAM" id="Phobius"/>
    </source>
</evidence>
<feature type="domain" description="NodB homology" evidence="2">
    <location>
        <begin position="46"/>
        <end position="229"/>
    </location>
</feature>
<dbReference type="InterPro" id="IPR011330">
    <property type="entry name" value="Glyco_hydro/deAcase_b/a-brl"/>
</dbReference>
<protein>
    <submittedName>
        <fullName evidence="3">Polysaccharide deacetylase family protein</fullName>
    </submittedName>
</protein>
<dbReference type="InterPro" id="IPR002509">
    <property type="entry name" value="NODB_dom"/>
</dbReference>
<dbReference type="RefSeq" id="WP_212697014.1">
    <property type="nucleotide sequence ID" value="NZ_CP058649.1"/>
</dbReference>
<dbReference type="GO" id="GO:0005975">
    <property type="term" value="P:carbohydrate metabolic process"/>
    <property type="evidence" value="ECO:0007669"/>
    <property type="project" value="InterPro"/>
</dbReference>
<dbReference type="Gene3D" id="3.20.20.370">
    <property type="entry name" value="Glycoside hydrolase/deacetylase"/>
    <property type="match status" value="1"/>
</dbReference>
<dbReference type="InterPro" id="IPR050248">
    <property type="entry name" value="Polysacc_deacetylase_ArnD"/>
</dbReference>
<dbReference type="Proteomes" id="UP000683246">
    <property type="component" value="Chromosome"/>
</dbReference>
<accession>A0A8J8MH79</accession>
<keyword evidence="1" id="KW-1133">Transmembrane helix</keyword>
<evidence type="ECO:0000313" key="4">
    <source>
        <dbReference type="Proteomes" id="UP000683246"/>
    </source>
</evidence>
<sequence length="243" mass="27538">MVKKMLVISILSILLIVFLGYMVIPNYMVRHKTPDVIRTIKNQTKKSIALTFDDGPDPMYTNRLLDILKEHDIKATFFLVADKARKNSGIVQRMKVEGHGIGMHSLYHKPAWLSLPHETINEFSKSLAIFSDLGLHITYFRPPWGTFNALTLPGALKHKLKVILWTVEAFDWRKDNSPSQIEEILLRRTQDQDIIVLHDSGGAIGAPENTLQALETTIPKLLKKGFHFVTVDESLAERGDDNA</sequence>
<feature type="transmembrane region" description="Helical" evidence="1">
    <location>
        <begin position="6"/>
        <end position="24"/>
    </location>
</feature>
<evidence type="ECO:0000259" key="2">
    <source>
        <dbReference type="PROSITE" id="PS51677"/>
    </source>
</evidence>
<name>A0A8J8MH79_9FIRM</name>
<dbReference type="EMBL" id="CP058649">
    <property type="protein sequence ID" value="QUI21544.1"/>
    <property type="molecule type" value="Genomic_DNA"/>
</dbReference>
<keyword evidence="1" id="KW-0472">Membrane</keyword>